<reference evidence="1 2" key="1">
    <citation type="journal article" date="2019" name="Genome Biol. Evol.">
        <title>Insights into the evolution of the New World diploid cottons (Gossypium, subgenus Houzingenia) based on genome sequencing.</title>
        <authorList>
            <person name="Grover C.E."/>
            <person name="Arick M.A. 2nd"/>
            <person name="Thrash A."/>
            <person name="Conover J.L."/>
            <person name="Sanders W.S."/>
            <person name="Peterson D.G."/>
            <person name="Frelichowski J.E."/>
            <person name="Scheffler J.A."/>
            <person name="Scheffler B.E."/>
            <person name="Wendel J.F."/>
        </authorList>
    </citation>
    <scope>NUCLEOTIDE SEQUENCE [LARGE SCALE GENOMIC DNA]</scope>
    <source>
        <strain evidence="1">185</strain>
        <tissue evidence="1">Leaf</tissue>
    </source>
</reference>
<accession>A0A7J8WZN8</accession>
<evidence type="ECO:0000313" key="1">
    <source>
        <dbReference type="EMBL" id="MBA0680134.1"/>
    </source>
</evidence>
<keyword evidence="2" id="KW-1185">Reference proteome</keyword>
<name>A0A7J8WZN8_GOSAI</name>
<proteinExistence type="predicted"/>
<dbReference type="EMBL" id="JABFAA010000004">
    <property type="protein sequence ID" value="MBA0680134.1"/>
    <property type="molecule type" value="Genomic_DNA"/>
</dbReference>
<organism evidence="1 2">
    <name type="scientific">Gossypium aridum</name>
    <name type="common">American cotton</name>
    <name type="synonym">Erioxylum aridum</name>
    <dbReference type="NCBI Taxonomy" id="34290"/>
    <lineage>
        <taxon>Eukaryota</taxon>
        <taxon>Viridiplantae</taxon>
        <taxon>Streptophyta</taxon>
        <taxon>Embryophyta</taxon>
        <taxon>Tracheophyta</taxon>
        <taxon>Spermatophyta</taxon>
        <taxon>Magnoliopsida</taxon>
        <taxon>eudicotyledons</taxon>
        <taxon>Gunneridae</taxon>
        <taxon>Pentapetalae</taxon>
        <taxon>rosids</taxon>
        <taxon>malvids</taxon>
        <taxon>Malvales</taxon>
        <taxon>Malvaceae</taxon>
        <taxon>Malvoideae</taxon>
        <taxon>Gossypium</taxon>
    </lineage>
</organism>
<dbReference type="Proteomes" id="UP000593577">
    <property type="component" value="Unassembled WGS sequence"/>
</dbReference>
<gene>
    <name evidence="1" type="ORF">Goari_011852</name>
</gene>
<comment type="caution">
    <text evidence="1">The sequence shown here is derived from an EMBL/GenBank/DDBJ whole genome shotgun (WGS) entry which is preliminary data.</text>
</comment>
<dbReference type="AlphaFoldDB" id="A0A7J8WZN8"/>
<protein>
    <submittedName>
        <fullName evidence="1">Uncharacterized protein</fullName>
    </submittedName>
</protein>
<evidence type="ECO:0000313" key="2">
    <source>
        <dbReference type="Proteomes" id="UP000593577"/>
    </source>
</evidence>
<sequence>MSPCLQVLWGVMCVERRLRDVRSAWTLRRCG</sequence>